<dbReference type="UniPathway" id="UPA00637"/>
<sequence>MMTVNHPYPSISVFIKAGLCTFLLFVAMPSMASPQDVKETNFSHQTVLDLAKKLAKKPYKLPKQAPISLTRLDAKTYQKIHFQQHAAIWGNSPSPFSIQLFAPGFLYKNLVNIDIVESGKSVPINVTESSFKVPNPEIAKALAQVGKYAGFRLHYPLNNTQDKNEFIIFQGASYFRAVSKGQRYGISARGLAIDVAEPKGEEHPMFTHFWIERPGREQKAIVVHALLDSKSVTGAYRFGIYPDDPTHMDVKVTLFPRVDIPHIGLAPLTSMFLHGGMVPAKSPDYRPEVHNSQALAITTGNNEHLWRPLNNPNSLQISGFMDQHTKGFGLIQRDRQFVNYQDLHAHYELRPSLWVEPIEDWGKGQVQLFEIPSNADSNDNIVVYWRPEGGLKKGQTFNYNYRLIWLNDINPMSGKTKIVRSAKGKPADDGNRVMIIDFSNINDEQLKTLSVNASSNHGKIVKTKLIANPNINGARVFLTFNPEDADIAELRLQLMNKDTPISETWLYRWIKPSLFTGE</sequence>
<dbReference type="FunFam" id="2.70.98.10:FF:000001">
    <property type="entry name" value="Glucans biosynthesis protein G"/>
    <property type="match status" value="1"/>
</dbReference>
<evidence type="ECO:0000256" key="6">
    <source>
        <dbReference type="SAM" id="SignalP"/>
    </source>
</evidence>
<evidence type="ECO:0000256" key="1">
    <source>
        <dbReference type="ARBA" id="ARBA00004418"/>
    </source>
</evidence>
<evidence type="ECO:0000256" key="2">
    <source>
        <dbReference type="ARBA" id="ARBA00005001"/>
    </source>
</evidence>
<dbReference type="Gene3D" id="2.60.40.10">
    <property type="entry name" value="Immunoglobulins"/>
    <property type="match status" value="1"/>
</dbReference>
<feature type="signal peptide" evidence="6">
    <location>
        <begin position="1"/>
        <end position="32"/>
    </location>
</feature>
<reference evidence="9" key="1">
    <citation type="submission" date="2016-10" db="EMBL/GenBank/DDBJ databases">
        <authorList>
            <person name="Varghese N."/>
            <person name="Submissions S."/>
        </authorList>
    </citation>
    <scope>NUCLEOTIDE SEQUENCE [LARGE SCALE GENOMIC DNA]</scope>
    <source>
        <strain evidence="9">DSM 11578</strain>
    </source>
</reference>
<dbReference type="Proteomes" id="UP000198924">
    <property type="component" value="Unassembled WGS sequence"/>
</dbReference>
<feature type="domain" description="Glucan biosynthesis periplasmic MdoG C-terminal" evidence="7">
    <location>
        <begin position="42"/>
        <end position="509"/>
    </location>
</feature>
<dbReference type="OrthoDB" id="335750at2"/>
<proteinExistence type="inferred from homology"/>
<dbReference type="SUPFAM" id="SSF81296">
    <property type="entry name" value="E set domains"/>
    <property type="match status" value="1"/>
</dbReference>
<gene>
    <name evidence="8" type="ORF">SAMN04488079_11710</name>
</gene>
<dbReference type="STRING" id="45496.SAMN04488079_11710"/>
<dbReference type="InterPro" id="IPR014756">
    <property type="entry name" value="Ig_E-set"/>
</dbReference>
<dbReference type="Pfam" id="PF04349">
    <property type="entry name" value="MdoG"/>
    <property type="match status" value="1"/>
</dbReference>
<comment type="similarity">
    <text evidence="3">Belongs to the OpgD/OpgG family.</text>
</comment>
<comment type="pathway">
    <text evidence="2">Glycan metabolism; osmoregulated periplasmic glucan (OPG) biosynthesis.</text>
</comment>
<accession>A0A1I4B2G8</accession>
<dbReference type="PANTHER" id="PTHR30504">
    <property type="entry name" value="GLUCANS BIOSYNTHESIS PROTEIN"/>
    <property type="match status" value="1"/>
</dbReference>
<evidence type="ECO:0000256" key="5">
    <source>
        <dbReference type="ARBA" id="ARBA00022764"/>
    </source>
</evidence>
<evidence type="ECO:0000259" key="7">
    <source>
        <dbReference type="Pfam" id="PF04349"/>
    </source>
</evidence>
<evidence type="ECO:0000313" key="9">
    <source>
        <dbReference type="Proteomes" id="UP000198924"/>
    </source>
</evidence>
<dbReference type="InterPro" id="IPR007444">
    <property type="entry name" value="Glucan_biosyn_MdoG_C"/>
</dbReference>
<dbReference type="PIRSF" id="PIRSF006281">
    <property type="entry name" value="MdoG"/>
    <property type="match status" value="1"/>
</dbReference>
<name>A0A1I4B2G8_9GAMM</name>
<evidence type="ECO:0000256" key="3">
    <source>
        <dbReference type="ARBA" id="ARBA00009284"/>
    </source>
</evidence>
<dbReference type="SUPFAM" id="SSF74650">
    <property type="entry name" value="Galactose mutarotase-like"/>
    <property type="match status" value="1"/>
</dbReference>
<dbReference type="Gene3D" id="2.70.98.10">
    <property type="match status" value="1"/>
</dbReference>
<protein>
    <submittedName>
        <fullName evidence="8">Glucans biosynthesis protein</fullName>
    </submittedName>
</protein>
<dbReference type="GO" id="GO:0030246">
    <property type="term" value="F:carbohydrate binding"/>
    <property type="evidence" value="ECO:0007669"/>
    <property type="project" value="InterPro"/>
</dbReference>
<keyword evidence="9" id="KW-1185">Reference proteome</keyword>
<keyword evidence="4 6" id="KW-0732">Signal</keyword>
<dbReference type="PANTHER" id="PTHR30504:SF2">
    <property type="entry name" value="GLUCANS BIOSYNTHESIS PROTEIN G"/>
    <property type="match status" value="1"/>
</dbReference>
<organism evidence="8 9">
    <name type="scientific">Methylophaga sulfidovorans</name>
    <dbReference type="NCBI Taxonomy" id="45496"/>
    <lineage>
        <taxon>Bacteria</taxon>
        <taxon>Pseudomonadati</taxon>
        <taxon>Pseudomonadota</taxon>
        <taxon>Gammaproteobacteria</taxon>
        <taxon>Thiotrichales</taxon>
        <taxon>Piscirickettsiaceae</taxon>
        <taxon>Methylophaga</taxon>
    </lineage>
</organism>
<dbReference type="GO" id="GO:0003824">
    <property type="term" value="F:catalytic activity"/>
    <property type="evidence" value="ECO:0007669"/>
    <property type="project" value="InterPro"/>
</dbReference>
<dbReference type="AlphaFoldDB" id="A0A1I4B2G8"/>
<dbReference type="InterPro" id="IPR013783">
    <property type="entry name" value="Ig-like_fold"/>
</dbReference>
<dbReference type="InterPro" id="IPR014438">
    <property type="entry name" value="Glucan_biosyn_MdoG/MdoD"/>
</dbReference>
<keyword evidence="5" id="KW-0574">Periplasm</keyword>
<dbReference type="EMBL" id="FOSH01000017">
    <property type="protein sequence ID" value="SFK62975.1"/>
    <property type="molecule type" value="Genomic_DNA"/>
</dbReference>
<dbReference type="InterPro" id="IPR014718">
    <property type="entry name" value="GH-type_carb-bd"/>
</dbReference>
<comment type="subcellular location">
    <subcellularLocation>
        <location evidence="1">Periplasm</location>
    </subcellularLocation>
</comment>
<dbReference type="GO" id="GO:0030288">
    <property type="term" value="C:outer membrane-bounded periplasmic space"/>
    <property type="evidence" value="ECO:0007669"/>
    <property type="project" value="TreeGrafter"/>
</dbReference>
<dbReference type="GO" id="GO:0051274">
    <property type="term" value="P:beta-glucan biosynthetic process"/>
    <property type="evidence" value="ECO:0007669"/>
    <property type="project" value="TreeGrafter"/>
</dbReference>
<feature type="chain" id="PRO_5011583964" evidence="6">
    <location>
        <begin position="33"/>
        <end position="518"/>
    </location>
</feature>
<evidence type="ECO:0000313" key="8">
    <source>
        <dbReference type="EMBL" id="SFK62975.1"/>
    </source>
</evidence>
<dbReference type="InterPro" id="IPR011013">
    <property type="entry name" value="Gal_mutarotase_sf_dom"/>
</dbReference>
<evidence type="ECO:0000256" key="4">
    <source>
        <dbReference type="ARBA" id="ARBA00022729"/>
    </source>
</evidence>